<dbReference type="Proteomes" id="UP000663853">
    <property type="component" value="Unassembled WGS sequence"/>
</dbReference>
<organism evidence="1 2">
    <name type="scientific">Rhizoctonia solani</name>
    <dbReference type="NCBI Taxonomy" id="456999"/>
    <lineage>
        <taxon>Eukaryota</taxon>
        <taxon>Fungi</taxon>
        <taxon>Dikarya</taxon>
        <taxon>Basidiomycota</taxon>
        <taxon>Agaricomycotina</taxon>
        <taxon>Agaricomycetes</taxon>
        <taxon>Cantharellales</taxon>
        <taxon>Ceratobasidiaceae</taxon>
        <taxon>Rhizoctonia</taxon>
    </lineage>
</organism>
<name>A0A8H3DNM2_9AGAM</name>
<evidence type="ECO:0000313" key="1">
    <source>
        <dbReference type="EMBL" id="CAE6533728.1"/>
    </source>
</evidence>
<proteinExistence type="predicted"/>
<reference evidence="1" key="1">
    <citation type="submission" date="2021-01" db="EMBL/GenBank/DDBJ databases">
        <authorList>
            <person name="Kaushik A."/>
        </authorList>
    </citation>
    <scope>NUCLEOTIDE SEQUENCE</scope>
    <source>
        <strain evidence="1">AG6-10EEA</strain>
    </source>
</reference>
<gene>
    <name evidence="1" type="ORF">RDB_LOCUS173495</name>
</gene>
<dbReference type="AlphaFoldDB" id="A0A8H3DNM2"/>
<comment type="caution">
    <text evidence="1">The sequence shown here is derived from an EMBL/GenBank/DDBJ whole genome shotgun (WGS) entry which is preliminary data.</text>
</comment>
<protein>
    <submittedName>
        <fullName evidence="1">Uncharacterized protein</fullName>
    </submittedName>
</protein>
<sequence>MDGSRITEFLVLTILYNSYLRKLMGHQFSSMVYSPMSDNNSHSGWTDDDNNTGWDFVPRAPKNLSLSCPQLDPELLKTYYTVYASLSNSSSSQRALPPELVLYICRLAGFEIWHTKRAPRGRKSVRTWDDNVKSRVWFQTEPFTKQMLNHTKSVQLITISRHQGWVRNRDAGSWSWFELQVARPTEQDTGFAKVRHRASGDKISWRCLEHPVNAEATQLQEDFAEHQGDVLGSDQARVDV</sequence>
<accession>A0A8H3DNM2</accession>
<evidence type="ECO:0000313" key="2">
    <source>
        <dbReference type="Proteomes" id="UP000663853"/>
    </source>
</evidence>
<dbReference type="EMBL" id="CAJMXA010004076">
    <property type="protein sequence ID" value="CAE6533728.1"/>
    <property type="molecule type" value="Genomic_DNA"/>
</dbReference>